<organism evidence="2 3">
    <name type="scientific">Nesterenkonia halobia</name>
    <dbReference type="NCBI Taxonomy" id="37922"/>
    <lineage>
        <taxon>Bacteria</taxon>
        <taxon>Bacillati</taxon>
        <taxon>Actinomycetota</taxon>
        <taxon>Actinomycetes</taxon>
        <taxon>Micrococcales</taxon>
        <taxon>Micrococcaceae</taxon>
        <taxon>Nesterenkonia</taxon>
    </lineage>
</organism>
<dbReference type="Proteomes" id="UP001501736">
    <property type="component" value="Unassembled WGS sequence"/>
</dbReference>
<dbReference type="PANTHER" id="PTHR43649">
    <property type="entry name" value="ARABINOSE-BINDING PROTEIN-RELATED"/>
    <property type="match status" value="1"/>
</dbReference>
<protein>
    <submittedName>
        <fullName evidence="2">Extracellular solute-binding protein</fullName>
    </submittedName>
</protein>
<proteinExistence type="predicted"/>
<dbReference type="InterPro" id="IPR050490">
    <property type="entry name" value="Bact_solute-bd_prot1"/>
</dbReference>
<keyword evidence="1" id="KW-0732">Signal</keyword>
<dbReference type="InterPro" id="IPR006059">
    <property type="entry name" value="SBP"/>
</dbReference>
<dbReference type="SUPFAM" id="SSF53850">
    <property type="entry name" value="Periplasmic binding protein-like II"/>
    <property type="match status" value="1"/>
</dbReference>
<sequence>MSRTARTTRLAALSTVAALGLTACGGGASGDDGDVTLRFTWWGADTRHELTQEVIDAFEEEHPDITIEGEFGSWDGYWDQLATQTAANEAPDIIQMDEQYIREYADRGALLDLDGVDVSQVDESVVENGRIDGELYGATIGINSFIMVANPELFEEAGVEMPDDTTWTWDEYADLAVELSENLDGAWGAGAPREPSGFTMWLRQHGAHLSGEDGGLGFEPADAEGYFQFYLDLMEAGGTPPAEAISEDQNIGKEQSLSGSGELALGTWWSNEAVALAGAAGVEMELLRFPSPTGEAEDATPWYKSSQFLSASAGTDHPEEAQEFIDFFANSAEAGEILKAERGIPPNSEVRSMVSEDMEGMQRATADYIDEIASEIGESEPVTAAGGSEFGAILYRYQDEVFFGRQTPAEAAEAMHAEMVAQLE</sequence>
<keyword evidence="3" id="KW-1185">Reference proteome</keyword>
<dbReference type="Gene3D" id="3.40.190.10">
    <property type="entry name" value="Periplasmic binding protein-like II"/>
    <property type="match status" value="2"/>
</dbReference>
<comment type="caution">
    <text evidence="2">The sequence shown here is derived from an EMBL/GenBank/DDBJ whole genome shotgun (WGS) entry which is preliminary data.</text>
</comment>
<feature type="chain" id="PRO_5046178235" evidence="1">
    <location>
        <begin position="29"/>
        <end position="424"/>
    </location>
</feature>
<evidence type="ECO:0000313" key="2">
    <source>
        <dbReference type="EMBL" id="GAA3282485.1"/>
    </source>
</evidence>
<evidence type="ECO:0000313" key="3">
    <source>
        <dbReference type="Proteomes" id="UP001501736"/>
    </source>
</evidence>
<name>A0ABP6RCP0_9MICC</name>
<reference evidence="3" key="1">
    <citation type="journal article" date="2019" name="Int. J. Syst. Evol. Microbiol.">
        <title>The Global Catalogue of Microorganisms (GCM) 10K type strain sequencing project: providing services to taxonomists for standard genome sequencing and annotation.</title>
        <authorList>
            <consortium name="The Broad Institute Genomics Platform"/>
            <consortium name="The Broad Institute Genome Sequencing Center for Infectious Disease"/>
            <person name="Wu L."/>
            <person name="Ma J."/>
        </authorList>
    </citation>
    <scope>NUCLEOTIDE SEQUENCE [LARGE SCALE GENOMIC DNA]</scope>
    <source>
        <strain evidence="3">JCM 11483</strain>
    </source>
</reference>
<dbReference type="PROSITE" id="PS51257">
    <property type="entry name" value="PROKAR_LIPOPROTEIN"/>
    <property type="match status" value="1"/>
</dbReference>
<accession>A0ABP6RCP0</accession>
<dbReference type="EMBL" id="BAAAYG010000003">
    <property type="protein sequence ID" value="GAA3282485.1"/>
    <property type="molecule type" value="Genomic_DNA"/>
</dbReference>
<gene>
    <name evidence="2" type="ORF">GCM10020260_09620</name>
</gene>
<dbReference type="RefSeq" id="WP_344718734.1">
    <property type="nucleotide sequence ID" value="NZ_BAAAYG010000003.1"/>
</dbReference>
<dbReference type="PANTHER" id="PTHR43649:SF11">
    <property type="entry name" value="ABC TRANSPORTER SUBSTRATE-BINDING PROTEIN YESO-RELATED"/>
    <property type="match status" value="1"/>
</dbReference>
<feature type="signal peptide" evidence="1">
    <location>
        <begin position="1"/>
        <end position="28"/>
    </location>
</feature>
<evidence type="ECO:0000256" key="1">
    <source>
        <dbReference type="SAM" id="SignalP"/>
    </source>
</evidence>
<dbReference type="Pfam" id="PF01547">
    <property type="entry name" value="SBP_bac_1"/>
    <property type="match status" value="1"/>
</dbReference>